<evidence type="ECO:0000313" key="1">
    <source>
        <dbReference type="EMBL" id="KPI37121.1"/>
    </source>
</evidence>
<organism evidence="1 2">
    <name type="scientific">Cyphellophora attinorum</name>
    <dbReference type="NCBI Taxonomy" id="1664694"/>
    <lineage>
        <taxon>Eukaryota</taxon>
        <taxon>Fungi</taxon>
        <taxon>Dikarya</taxon>
        <taxon>Ascomycota</taxon>
        <taxon>Pezizomycotina</taxon>
        <taxon>Eurotiomycetes</taxon>
        <taxon>Chaetothyriomycetidae</taxon>
        <taxon>Chaetothyriales</taxon>
        <taxon>Cyphellophoraceae</taxon>
        <taxon>Cyphellophora</taxon>
    </lineage>
</organism>
<comment type="caution">
    <text evidence="1">The sequence shown here is derived from an EMBL/GenBank/DDBJ whole genome shotgun (WGS) entry which is preliminary data.</text>
</comment>
<gene>
    <name evidence="1" type="ORF">AB675_3606</name>
</gene>
<keyword evidence="2" id="KW-1185">Reference proteome</keyword>
<sequence length="196" mass="21984">MAVRGLSRTSNARQRMSDKLKAIRISAPTQSQPAWYPEEGAECVGVHVATSVSPDRFHIGNTKRVSEFFSAKVSSVLFRRGDSSAIRKHFVFAGTFLHDRPRQDRTHLTTVKKSAGKFTIVSHRILDDLLRYQDLIIYHTNSYDPSDSLLSGNMAACSHPSPASLLTARRLLRYLGCLEWSYVRTEVLSDGINDIC</sequence>
<dbReference type="GeneID" id="28735552"/>
<dbReference type="AlphaFoldDB" id="A0A0N0NJL9"/>
<evidence type="ECO:0000313" key="2">
    <source>
        <dbReference type="Proteomes" id="UP000038010"/>
    </source>
</evidence>
<name>A0A0N0NJL9_9EURO</name>
<protein>
    <submittedName>
        <fullName evidence="1">Uncharacterized protein</fullName>
    </submittedName>
</protein>
<dbReference type="EMBL" id="LFJN01000026">
    <property type="protein sequence ID" value="KPI37121.1"/>
    <property type="molecule type" value="Genomic_DNA"/>
</dbReference>
<reference evidence="1 2" key="1">
    <citation type="submission" date="2015-06" db="EMBL/GenBank/DDBJ databases">
        <title>Draft genome of the ant-associated black yeast Phialophora attae CBS 131958.</title>
        <authorList>
            <person name="Moreno L.F."/>
            <person name="Stielow B.J."/>
            <person name="de Hoog S."/>
            <person name="Vicente V.A."/>
            <person name="Weiss V.A."/>
            <person name="de Vries M."/>
            <person name="Cruz L.M."/>
            <person name="Souza E.M."/>
        </authorList>
    </citation>
    <scope>NUCLEOTIDE SEQUENCE [LARGE SCALE GENOMIC DNA]</scope>
    <source>
        <strain evidence="1 2">CBS 131958</strain>
    </source>
</reference>
<proteinExistence type="predicted"/>
<dbReference type="Proteomes" id="UP000038010">
    <property type="component" value="Unassembled WGS sequence"/>
</dbReference>
<accession>A0A0N0NJL9</accession>
<dbReference type="VEuPathDB" id="FungiDB:AB675_3606"/>
<dbReference type="RefSeq" id="XP_017997084.1">
    <property type="nucleotide sequence ID" value="XM_018143672.1"/>
</dbReference>